<accession>A0ACC3YGY2</accession>
<proteinExistence type="predicted"/>
<protein>
    <submittedName>
        <fullName evidence="1">Uncharacterized protein</fullName>
    </submittedName>
</protein>
<keyword evidence="2" id="KW-1185">Reference proteome</keyword>
<dbReference type="EMBL" id="VUJX02000011">
    <property type="protein sequence ID" value="KAL0930662.1"/>
    <property type="molecule type" value="Genomic_DNA"/>
</dbReference>
<name>A0ACC3YGY2_COLTU</name>
<sequence>MRFSIFATVTYAVGTYAWAQAADGRWIANNQVYNIRGSQVHEACTRRNTDEILAAVPCEYWTDGRGHTTTGTCRVNINQVACI</sequence>
<comment type="caution">
    <text evidence="1">The sequence shown here is derived from an EMBL/GenBank/DDBJ whole genome shotgun (WGS) entry which is preliminary data.</text>
</comment>
<evidence type="ECO:0000313" key="2">
    <source>
        <dbReference type="Proteomes" id="UP000805649"/>
    </source>
</evidence>
<dbReference type="Proteomes" id="UP000805649">
    <property type="component" value="Unassembled WGS sequence"/>
</dbReference>
<gene>
    <name evidence="1" type="ORF">CTRU02_214737</name>
</gene>
<organism evidence="1 2">
    <name type="scientific">Colletotrichum truncatum</name>
    <name type="common">Anthracnose fungus</name>
    <name type="synonym">Colletotrichum capsici</name>
    <dbReference type="NCBI Taxonomy" id="5467"/>
    <lineage>
        <taxon>Eukaryota</taxon>
        <taxon>Fungi</taxon>
        <taxon>Dikarya</taxon>
        <taxon>Ascomycota</taxon>
        <taxon>Pezizomycotina</taxon>
        <taxon>Sordariomycetes</taxon>
        <taxon>Hypocreomycetidae</taxon>
        <taxon>Glomerellales</taxon>
        <taxon>Glomerellaceae</taxon>
        <taxon>Colletotrichum</taxon>
        <taxon>Colletotrichum truncatum species complex</taxon>
    </lineage>
</organism>
<reference evidence="1 2" key="1">
    <citation type="journal article" date="2020" name="Phytopathology">
        <title>Genome Sequence Resources of Colletotrichum truncatum, C. plurivorum, C. musicola, and C. sojae: Four Species Pathogenic to Soybean (Glycine max).</title>
        <authorList>
            <person name="Rogerio F."/>
            <person name="Boufleur T.R."/>
            <person name="Ciampi-Guillardi M."/>
            <person name="Sukno S.A."/>
            <person name="Thon M.R."/>
            <person name="Massola Junior N.S."/>
            <person name="Baroncelli R."/>
        </authorList>
    </citation>
    <scope>NUCLEOTIDE SEQUENCE [LARGE SCALE GENOMIC DNA]</scope>
    <source>
        <strain evidence="1 2">CMES1059</strain>
    </source>
</reference>
<evidence type="ECO:0000313" key="1">
    <source>
        <dbReference type="EMBL" id="KAL0930662.1"/>
    </source>
</evidence>